<dbReference type="EMBL" id="AZBU02000005">
    <property type="protein sequence ID" value="TKR76015.1"/>
    <property type="molecule type" value="Genomic_DNA"/>
</dbReference>
<dbReference type="Proteomes" id="UP000298663">
    <property type="component" value="Unassembled WGS sequence"/>
</dbReference>
<name>A0A4V6A1N6_STECR</name>
<dbReference type="PROSITE" id="PS50097">
    <property type="entry name" value="BTB"/>
    <property type="match status" value="1"/>
</dbReference>
<organism evidence="2 3">
    <name type="scientific">Steinernema carpocapsae</name>
    <name type="common">Entomopathogenic nematode</name>
    <dbReference type="NCBI Taxonomy" id="34508"/>
    <lineage>
        <taxon>Eukaryota</taxon>
        <taxon>Metazoa</taxon>
        <taxon>Ecdysozoa</taxon>
        <taxon>Nematoda</taxon>
        <taxon>Chromadorea</taxon>
        <taxon>Rhabditida</taxon>
        <taxon>Tylenchina</taxon>
        <taxon>Panagrolaimomorpha</taxon>
        <taxon>Strongyloidoidea</taxon>
        <taxon>Steinernematidae</taxon>
        <taxon>Steinernema</taxon>
    </lineage>
</organism>
<reference evidence="2 3" key="2">
    <citation type="journal article" date="2019" name="G3 (Bethesda)">
        <title>Hybrid Assembly of the Genome of the Entomopathogenic Nematode Steinernema carpocapsae Identifies the X-Chromosome.</title>
        <authorList>
            <person name="Serra L."/>
            <person name="Macchietto M."/>
            <person name="Macias-Munoz A."/>
            <person name="McGill C.J."/>
            <person name="Rodriguez I.M."/>
            <person name="Rodriguez B."/>
            <person name="Murad R."/>
            <person name="Mortazavi A."/>
        </authorList>
    </citation>
    <scope>NUCLEOTIDE SEQUENCE [LARGE SCALE GENOMIC DNA]</scope>
    <source>
        <strain evidence="2 3">ALL</strain>
    </source>
</reference>
<comment type="caution">
    <text evidence="2">The sequence shown here is derived from an EMBL/GenBank/DDBJ whole genome shotgun (WGS) entry which is preliminary data.</text>
</comment>
<keyword evidence="3" id="KW-1185">Reference proteome</keyword>
<dbReference type="CDD" id="cd18186">
    <property type="entry name" value="BTB_POZ_ZBTB_KLHL-like"/>
    <property type="match status" value="1"/>
</dbReference>
<dbReference type="PANTHER" id="PTHR22744:SF17">
    <property type="entry name" value="BTB DOMAIN-CONTAINING PROTEIN"/>
    <property type="match status" value="1"/>
</dbReference>
<gene>
    <name evidence="2" type="ORF">L596_017224</name>
</gene>
<dbReference type="OrthoDB" id="409824at2759"/>
<dbReference type="InterPro" id="IPR011333">
    <property type="entry name" value="SKP1/BTB/POZ_sf"/>
</dbReference>
<dbReference type="AlphaFoldDB" id="A0A4V6A1N6"/>
<evidence type="ECO:0000259" key="1">
    <source>
        <dbReference type="PROSITE" id="PS50097"/>
    </source>
</evidence>
<evidence type="ECO:0000313" key="3">
    <source>
        <dbReference type="Proteomes" id="UP000298663"/>
    </source>
</evidence>
<proteinExistence type="predicted"/>
<reference evidence="2 3" key="1">
    <citation type="journal article" date="2015" name="Genome Biol.">
        <title>Comparative genomics of Steinernema reveals deeply conserved gene regulatory networks.</title>
        <authorList>
            <person name="Dillman A.R."/>
            <person name="Macchietto M."/>
            <person name="Porter C.F."/>
            <person name="Rogers A."/>
            <person name="Williams B."/>
            <person name="Antoshechkin I."/>
            <person name="Lee M.M."/>
            <person name="Goodwin Z."/>
            <person name="Lu X."/>
            <person name="Lewis E.E."/>
            <person name="Goodrich-Blair H."/>
            <person name="Stock S.P."/>
            <person name="Adams B.J."/>
            <person name="Sternberg P.W."/>
            <person name="Mortazavi A."/>
        </authorList>
    </citation>
    <scope>NUCLEOTIDE SEQUENCE [LARGE SCALE GENOMIC DNA]</scope>
    <source>
        <strain evidence="2 3">ALL</strain>
    </source>
</reference>
<accession>A0A4V6A1N6</accession>
<dbReference type="PANTHER" id="PTHR22744">
    <property type="entry name" value="HELIX LOOP HELIX PROTEIN 21-RELATED"/>
    <property type="match status" value="1"/>
</dbReference>
<dbReference type="SUPFAM" id="SSF54695">
    <property type="entry name" value="POZ domain"/>
    <property type="match status" value="1"/>
</dbReference>
<dbReference type="SMART" id="SM00225">
    <property type="entry name" value="BTB"/>
    <property type="match status" value="1"/>
</dbReference>
<dbReference type="Gene3D" id="3.30.710.10">
    <property type="entry name" value="Potassium Channel Kv1.1, Chain A"/>
    <property type="match status" value="1"/>
</dbReference>
<protein>
    <recommendedName>
        <fullName evidence="1">BTB domain-containing protein</fullName>
    </recommendedName>
</protein>
<sequence>MLGKPFTFNLNFNLEDLTETAIRSNTHDICGLTWSIACKKTQDNKIAVWISHNFLEQAIAWSELGFKMLVKADQSVGLIKGTPRFGHNVQFHLSVNSAKYYEKAKVSIETTLIVKKSKKFQFKEFKEGLADVKVTLRDDTFYVSKLFLSMHSAYFETMFRSNVFLEGQNNTCNLADVNSEEFMVLLYMAYGLPVDYDFFLKQGYLPSIIVIVDRLQFAVMMAEIEEFLMTLSQEKIVDWIEVAEQYQLIKLQKAIQDIIKNKDEKGDQENLKNNYHEAPNFGFVKNIRDWIRQVTGC</sequence>
<dbReference type="InterPro" id="IPR000210">
    <property type="entry name" value="BTB/POZ_dom"/>
</dbReference>
<evidence type="ECO:0000313" key="2">
    <source>
        <dbReference type="EMBL" id="TKR76015.1"/>
    </source>
</evidence>
<dbReference type="Pfam" id="PF00651">
    <property type="entry name" value="BTB"/>
    <property type="match status" value="1"/>
</dbReference>
<feature type="domain" description="BTB" evidence="1">
    <location>
        <begin position="130"/>
        <end position="198"/>
    </location>
</feature>